<dbReference type="InterPro" id="IPR035906">
    <property type="entry name" value="MetI-like_sf"/>
</dbReference>
<comment type="similarity">
    <text evidence="7">Belongs to the binding-protein-dependent transport system permease family.</text>
</comment>
<evidence type="ECO:0000256" key="2">
    <source>
        <dbReference type="ARBA" id="ARBA00022448"/>
    </source>
</evidence>
<keyword evidence="4 7" id="KW-0812">Transmembrane</keyword>
<protein>
    <submittedName>
        <fullName evidence="9">Carbohydrate ABC transporter permease</fullName>
    </submittedName>
</protein>
<proteinExistence type="inferred from homology"/>
<feature type="transmembrane region" description="Helical" evidence="7">
    <location>
        <begin position="12"/>
        <end position="34"/>
    </location>
</feature>
<organism evidence="9 10">
    <name type="scientific">Nonomuraea spiralis</name>
    <dbReference type="NCBI Taxonomy" id="46182"/>
    <lineage>
        <taxon>Bacteria</taxon>
        <taxon>Bacillati</taxon>
        <taxon>Actinomycetota</taxon>
        <taxon>Actinomycetes</taxon>
        <taxon>Streptosporangiales</taxon>
        <taxon>Streptosporangiaceae</taxon>
        <taxon>Nonomuraea</taxon>
    </lineage>
</organism>
<dbReference type="InterPro" id="IPR051393">
    <property type="entry name" value="ABC_transporter_permease"/>
</dbReference>
<comment type="subcellular location">
    <subcellularLocation>
        <location evidence="1 7">Cell membrane</location>
        <topology evidence="1 7">Multi-pass membrane protein</topology>
    </subcellularLocation>
</comment>
<dbReference type="Gene3D" id="1.10.3720.10">
    <property type="entry name" value="MetI-like"/>
    <property type="match status" value="1"/>
</dbReference>
<accession>A0ABV5IDW3</accession>
<evidence type="ECO:0000256" key="4">
    <source>
        <dbReference type="ARBA" id="ARBA00022692"/>
    </source>
</evidence>
<feature type="domain" description="ABC transmembrane type-1" evidence="8">
    <location>
        <begin position="72"/>
        <end position="285"/>
    </location>
</feature>
<dbReference type="CDD" id="cd06261">
    <property type="entry name" value="TM_PBP2"/>
    <property type="match status" value="1"/>
</dbReference>
<keyword evidence="10" id="KW-1185">Reference proteome</keyword>
<feature type="transmembrane region" description="Helical" evidence="7">
    <location>
        <begin position="165"/>
        <end position="186"/>
    </location>
</feature>
<keyword evidence="5 7" id="KW-1133">Transmembrane helix</keyword>
<feature type="transmembrane region" description="Helical" evidence="7">
    <location>
        <begin position="109"/>
        <end position="129"/>
    </location>
</feature>
<keyword evidence="6 7" id="KW-0472">Membrane</keyword>
<comment type="caution">
    <text evidence="9">The sequence shown here is derived from an EMBL/GenBank/DDBJ whole genome shotgun (WGS) entry which is preliminary data.</text>
</comment>
<dbReference type="SUPFAM" id="SSF161098">
    <property type="entry name" value="MetI-like"/>
    <property type="match status" value="1"/>
</dbReference>
<evidence type="ECO:0000256" key="3">
    <source>
        <dbReference type="ARBA" id="ARBA00022475"/>
    </source>
</evidence>
<dbReference type="PANTHER" id="PTHR30193">
    <property type="entry name" value="ABC TRANSPORTER PERMEASE PROTEIN"/>
    <property type="match status" value="1"/>
</dbReference>
<evidence type="ECO:0000256" key="7">
    <source>
        <dbReference type="RuleBase" id="RU363032"/>
    </source>
</evidence>
<dbReference type="Proteomes" id="UP001589647">
    <property type="component" value="Unassembled WGS sequence"/>
</dbReference>
<name>A0ABV5IDW3_9ACTN</name>
<feature type="transmembrane region" description="Helical" evidence="7">
    <location>
        <begin position="213"/>
        <end position="233"/>
    </location>
</feature>
<feature type="transmembrane region" description="Helical" evidence="7">
    <location>
        <begin position="76"/>
        <end position="97"/>
    </location>
</feature>
<dbReference type="InterPro" id="IPR000515">
    <property type="entry name" value="MetI-like"/>
</dbReference>
<reference evidence="9 10" key="1">
    <citation type="submission" date="2024-09" db="EMBL/GenBank/DDBJ databases">
        <authorList>
            <person name="Sun Q."/>
            <person name="Mori K."/>
        </authorList>
    </citation>
    <scope>NUCLEOTIDE SEQUENCE [LARGE SCALE GENOMIC DNA]</scope>
    <source>
        <strain evidence="9 10">CCM 3426</strain>
    </source>
</reference>
<keyword evidence="3" id="KW-1003">Cell membrane</keyword>
<keyword evidence="2 7" id="KW-0813">Transport</keyword>
<dbReference type="EMBL" id="JBHMEI010000012">
    <property type="protein sequence ID" value="MFB9202731.1"/>
    <property type="molecule type" value="Genomic_DNA"/>
</dbReference>
<feature type="transmembrane region" description="Helical" evidence="7">
    <location>
        <begin position="268"/>
        <end position="286"/>
    </location>
</feature>
<evidence type="ECO:0000313" key="10">
    <source>
        <dbReference type="Proteomes" id="UP001589647"/>
    </source>
</evidence>
<evidence type="ECO:0000256" key="6">
    <source>
        <dbReference type="ARBA" id="ARBA00023136"/>
    </source>
</evidence>
<evidence type="ECO:0000259" key="8">
    <source>
        <dbReference type="PROSITE" id="PS50928"/>
    </source>
</evidence>
<evidence type="ECO:0000256" key="5">
    <source>
        <dbReference type="ARBA" id="ARBA00022989"/>
    </source>
</evidence>
<gene>
    <name evidence="9" type="ORF">ACFFV7_16155</name>
</gene>
<evidence type="ECO:0000256" key="1">
    <source>
        <dbReference type="ARBA" id="ARBA00004651"/>
    </source>
</evidence>
<dbReference type="PROSITE" id="PS50928">
    <property type="entry name" value="ABC_TM1"/>
    <property type="match status" value="1"/>
</dbReference>
<sequence length="295" mass="32421">MPPLSRWAQRGGLGKLLFTAPMLIVFGLFSWWPILRSLVLSFQRTNLVTDPTWVGLRNFSRVLADPLLATAAWNTVWFTALALVVGFPVPVLLAVFIGELRRTRTIASVLVYVPIIIPPVVAVLLWKQLYDPSEYGLLNTVAGWAGLGPFPWLQSAETAMPSIVVQATWAGFGTTTIIYVAALMSVPPELYEAAELDGAGVLRRVWHITLPQLRPVILLMLILQVIGTFQVFTEPYVMTGGGPDNSTVTLLMLIFKYAFVAGDFGKATALSLMLAVFLTALSAVYLRATRGWKRS</sequence>
<dbReference type="RefSeq" id="WP_189652721.1">
    <property type="nucleotide sequence ID" value="NZ_BMRC01000030.1"/>
</dbReference>
<dbReference type="PANTHER" id="PTHR30193:SF41">
    <property type="entry name" value="DIACETYLCHITOBIOSE UPTAKE SYSTEM PERMEASE PROTEIN NGCF"/>
    <property type="match status" value="1"/>
</dbReference>
<evidence type="ECO:0000313" key="9">
    <source>
        <dbReference type="EMBL" id="MFB9202731.1"/>
    </source>
</evidence>
<dbReference type="Pfam" id="PF00528">
    <property type="entry name" value="BPD_transp_1"/>
    <property type="match status" value="1"/>
</dbReference>